<dbReference type="InterPro" id="IPR036890">
    <property type="entry name" value="HATPase_C_sf"/>
</dbReference>
<dbReference type="Pfam" id="PF07536">
    <property type="entry name" value="HWE_HK"/>
    <property type="match status" value="1"/>
</dbReference>
<evidence type="ECO:0000256" key="7">
    <source>
        <dbReference type="ARBA" id="ARBA00022630"/>
    </source>
</evidence>
<dbReference type="InterPro" id="IPR000014">
    <property type="entry name" value="PAS"/>
</dbReference>
<evidence type="ECO:0000256" key="16">
    <source>
        <dbReference type="ARBA" id="ARBA00023170"/>
    </source>
</evidence>
<keyword evidence="9" id="KW-0808">Transferase</keyword>
<dbReference type="InterPro" id="IPR003018">
    <property type="entry name" value="GAF"/>
</dbReference>
<protein>
    <recommendedName>
        <fullName evidence="3">Blue-light-activated histidine kinase</fullName>
        <ecNumber evidence="2">2.7.13.3</ecNumber>
    </recommendedName>
</protein>
<dbReference type="EC" id="2.7.13.3" evidence="2"/>
<evidence type="ECO:0000256" key="10">
    <source>
        <dbReference type="ARBA" id="ARBA00022737"/>
    </source>
</evidence>
<dbReference type="NCBIfam" id="TIGR00229">
    <property type="entry name" value="sensory_box"/>
    <property type="match status" value="3"/>
</dbReference>
<comment type="caution">
    <text evidence="19">The sequence shown here is derived from an EMBL/GenBank/DDBJ whole genome shotgun (WGS) entry which is preliminary data.</text>
</comment>
<evidence type="ECO:0000256" key="6">
    <source>
        <dbReference type="ARBA" id="ARBA00022606"/>
    </source>
</evidence>
<dbReference type="SMART" id="SM00911">
    <property type="entry name" value="HWE_HK"/>
    <property type="match status" value="1"/>
</dbReference>
<dbReference type="PROSITE" id="PS50113">
    <property type="entry name" value="PAC"/>
    <property type="match status" value="3"/>
</dbReference>
<dbReference type="Proteomes" id="UP001224644">
    <property type="component" value="Unassembled WGS sequence"/>
</dbReference>
<dbReference type="Gene3D" id="3.30.565.10">
    <property type="entry name" value="Histidine kinase-like ATPase, C-terminal domain"/>
    <property type="match status" value="1"/>
</dbReference>
<evidence type="ECO:0000256" key="5">
    <source>
        <dbReference type="ARBA" id="ARBA00022553"/>
    </source>
</evidence>
<dbReference type="Gene3D" id="3.30.450.20">
    <property type="entry name" value="PAS domain"/>
    <property type="match status" value="4"/>
</dbReference>
<gene>
    <name evidence="19" type="ORF">QWZ12_15170</name>
</gene>
<dbReference type="Pfam" id="PF13426">
    <property type="entry name" value="PAS_9"/>
    <property type="match status" value="2"/>
</dbReference>
<dbReference type="PANTHER" id="PTHR41523:SF7">
    <property type="entry name" value="HISTIDINE KINASE"/>
    <property type="match status" value="1"/>
</dbReference>
<evidence type="ECO:0000313" key="20">
    <source>
        <dbReference type="Proteomes" id="UP001224644"/>
    </source>
</evidence>
<evidence type="ECO:0000256" key="14">
    <source>
        <dbReference type="ARBA" id="ARBA00022991"/>
    </source>
</evidence>
<dbReference type="EMBL" id="JAUFPX010000014">
    <property type="protein sequence ID" value="MDN3591939.1"/>
    <property type="molecule type" value="Genomic_DNA"/>
</dbReference>
<dbReference type="Pfam" id="PF01590">
    <property type="entry name" value="GAF"/>
    <property type="match status" value="1"/>
</dbReference>
<feature type="domain" description="PAS" evidence="17">
    <location>
        <begin position="351"/>
        <end position="424"/>
    </location>
</feature>
<keyword evidence="10" id="KW-0677">Repeat</keyword>
<evidence type="ECO:0000256" key="1">
    <source>
        <dbReference type="ARBA" id="ARBA00000085"/>
    </source>
</evidence>
<keyword evidence="4" id="KW-0600">Photoreceptor protein</keyword>
<dbReference type="PROSITE" id="PS50112">
    <property type="entry name" value="PAS"/>
    <property type="match status" value="1"/>
</dbReference>
<evidence type="ECO:0000313" key="19">
    <source>
        <dbReference type="EMBL" id="MDN3591939.1"/>
    </source>
</evidence>
<evidence type="ECO:0000256" key="3">
    <source>
        <dbReference type="ARBA" id="ARBA00021740"/>
    </source>
</evidence>
<dbReference type="InterPro" id="IPR029016">
    <property type="entry name" value="GAF-like_dom_sf"/>
</dbReference>
<keyword evidence="12" id="KW-0418">Kinase</keyword>
<dbReference type="InterPro" id="IPR011102">
    <property type="entry name" value="Sig_transdc_His_kinase_HWE"/>
</dbReference>
<evidence type="ECO:0000256" key="9">
    <source>
        <dbReference type="ARBA" id="ARBA00022679"/>
    </source>
</evidence>
<keyword evidence="7" id="KW-0285">Flavoprotein</keyword>
<keyword evidence="20" id="KW-1185">Reference proteome</keyword>
<dbReference type="InterPro" id="IPR001610">
    <property type="entry name" value="PAC"/>
</dbReference>
<dbReference type="SMART" id="SM00065">
    <property type="entry name" value="GAF"/>
    <property type="match status" value="2"/>
</dbReference>
<dbReference type="SMART" id="SM00086">
    <property type="entry name" value="PAC"/>
    <property type="match status" value="3"/>
</dbReference>
<dbReference type="SMART" id="SM00091">
    <property type="entry name" value="PAS"/>
    <property type="match status" value="2"/>
</dbReference>
<evidence type="ECO:0000256" key="2">
    <source>
        <dbReference type="ARBA" id="ARBA00012438"/>
    </source>
</evidence>
<dbReference type="Gene3D" id="3.30.450.40">
    <property type="match status" value="2"/>
</dbReference>
<dbReference type="InterPro" id="IPR013656">
    <property type="entry name" value="PAS_4"/>
</dbReference>
<evidence type="ECO:0000256" key="12">
    <source>
        <dbReference type="ARBA" id="ARBA00022777"/>
    </source>
</evidence>
<dbReference type="Pfam" id="PF08448">
    <property type="entry name" value="PAS_4"/>
    <property type="match status" value="1"/>
</dbReference>
<dbReference type="InterPro" id="IPR035965">
    <property type="entry name" value="PAS-like_dom_sf"/>
</dbReference>
<name>A0ABT8BL90_9HYPH</name>
<dbReference type="Pfam" id="PF13188">
    <property type="entry name" value="PAS_8"/>
    <property type="match status" value="1"/>
</dbReference>
<evidence type="ECO:0000256" key="11">
    <source>
        <dbReference type="ARBA" id="ARBA00022741"/>
    </source>
</evidence>
<keyword evidence="14" id="KW-0157">Chromophore</keyword>
<dbReference type="RefSeq" id="WP_238227820.1">
    <property type="nucleotide sequence ID" value="NZ_BPQD01000038.1"/>
</dbReference>
<proteinExistence type="predicted"/>
<keyword evidence="11" id="KW-0547">Nucleotide-binding</keyword>
<evidence type="ECO:0000256" key="4">
    <source>
        <dbReference type="ARBA" id="ARBA00022543"/>
    </source>
</evidence>
<comment type="catalytic activity">
    <reaction evidence="1">
        <text>ATP + protein L-histidine = ADP + protein N-phospho-L-histidine.</text>
        <dbReference type="EC" id="2.7.13.3"/>
    </reaction>
</comment>
<reference evidence="20" key="1">
    <citation type="journal article" date="2019" name="Int. J. Syst. Evol. Microbiol.">
        <title>The Global Catalogue of Microorganisms (GCM) 10K type strain sequencing project: providing services to taxonomists for standard genome sequencing and annotation.</title>
        <authorList>
            <consortium name="The Broad Institute Genomics Platform"/>
            <consortium name="The Broad Institute Genome Sequencing Center for Infectious Disease"/>
            <person name="Wu L."/>
            <person name="Ma J."/>
        </authorList>
    </citation>
    <scope>NUCLEOTIDE SEQUENCE [LARGE SCALE GENOMIC DNA]</scope>
    <source>
        <strain evidence="20">CECT 7069</strain>
    </source>
</reference>
<evidence type="ECO:0000256" key="8">
    <source>
        <dbReference type="ARBA" id="ARBA00022643"/>
    </source>
</evidence>
<accession>A0ABT8BL90</accession>
<keyword evidence="8" id="KW-0288">FMN</keyword>
<feature type="domain" description="PAC" evidence="18">
    <location>
        <begin position="813"/>
        <end position="865"/>
    </location>
</feature>
<evidence type="ECO:0000259" key="18">
    <source>
        <dbReference type="PROSITE" id="PS50113"/>
    </source>
</evidence>
<organism evidence="19 20">
    <name type="scientific">Methylobacterium adhaesivum</name>
    <dbReference type="NCBI Taxonomy" id="333297"/>
    <lineage>
        <taxon>Bacteria</taxon>
        <taxon>Pseudomonadati</taxon>
        <taxon>Pseudomonadota</taxon>
        <taxon>Alphaproteobacteria</taxon>
        <taxon>Hyphomicrobiales</taxon>
        <taxon>Methylobacteriaceae</taxon>
        <taxon>Methylobacterium</taxon>
    </lineage>
</organism>
<feature type="domain" description="PAC" evidence="18">
    <location>
        <begin position="548"/>
        <end position="604"/>
    </location>
</feature>
<sequence length="1061" mass="114684">MTVPTATPFEVSRPSRLTALDAYGILDTPPEKGFDDIVNLARKACATPVALVSLVAGDRQWFKARVGFEPCETTLDKSVCAHVLGQPDLLVIPDLREDHRTRDNPLVTGDPFLRFYAGAPLDAANGGCLGSLCVIDVEPRPDGLTTDQAESLRALARQVMAQLELRRSLAERDGMIAIQRATVAQHEALLAAQAAVVGSGGRHADVLDAVVGGVLRALPQAEGGVVEMLEGDELVYRHAAGNLLRHAGLRLPLHGSLAGACLLSRRARAVSDVLEDPDVKRDLVERLALRSCVVVPITRDGEGIGVLKVQSSRAGAFSQRDVEVVGLFAGTVAAGLYKVGEAEARSRAKDADNRYKTVFNSAIDYAIIVMGLDGRVDDWNEGATRILGWSPAEMVQRPADVFFTPEDRANGIAAKEMQAALDHGRGVDERWHLRKDGSRFWANGEMMALRDETGAAIGFLKILRDRTEQREAAARLQASEGFLRSVLASSADCIKVLDLDARIESMNEGGRRVMEIDDFASIAGMDWTGFWDEADKAEARAAVNAAVSGGVGRFTGPACTMKGTRKWWDVQLTPIRDGDGAVAKLLAVSRDVSANRKAEEALLASETRYRDLYDSIDAGFCVIEVKLDATERPLDYRFVEVNPAFERQSGLKGVPGQWMRGLADGHEKPWFEIYDRIARGGAPERFEHVANALGDRWFEVYAYPFGGPGSHQVAVLFNDITARKRTEDALRASEASQRSILATVPVGILFAEAPSGRVVGGNAFMERVTGRSTIELDGVESYREWVARHVDGRRVAPTEFPVARVIREGLERAELEAEFERPDGSRIWTLIVATPVRNAAGNVTGVVAAISDIDARKRAEEQRDLLNNELSHRMKNLLAMVQAIASNTLRGATDIDVAKEVLADRLITLGRAHDLLLGGAAEHAGMELVIRGAVGLQDDGSGRVRYSGPEVEIGGRAALALALMVHELATNAAKYGALLTTEGHVDIAWTLEGDDAARTLAISWCESGGVAVVPPSRKGFGTRLIERGLVGAVDGKVSLTYPPDGVRCVVQAPLRNFQDAL</sequence>
<keyword evidence="16" id="KW-0675">Receptor</keyword>
<dbReference type="CDD" id="cd00130">
    <property type="entry name" value="PAS"/>
    <property type="match status" value="2"/>
</dbReference>
<keyword evidence="15" id="KW-0843">Virulence</keyword>
<dbReference type="SUPFAM" id="SSF55781">
    <property type="entry name" value="GAF domain-like"/>
    <property type="match status" value="2"/>
</dbReference>
<dbReference type="Pfam" id="PF13185">
    <property type="entry name" value="GAF_2"/>
    <property type="match status" value="1"/>
</dbReference>
<keyword evidence="6" id="KW-0716">Sensory transduction</keyword>
<dbReference type="InterPro" id="IPR000700">
    <property type="entry name" value="PAS-assoc_C"/>
</dbReference>
<evidence type="ECO:0000256" key="13">
    <source>
        <dbReference type="ARBA" id="ARBA00022840"/>
    </source>
</evidence>
<keyword evidence="13" id="KW-0067">ATP-binding</keyword>
<feature type="domain" description="PAC" evidence="18">
    <location>
        <begin position="425"/>
        <end position="478"/>
    </location>
</feature>
<keyword evidence="5" id="KW-0597">Phosphoprotein</keyword>
<evidence type="ECO:0000256" key="15">
    <source>
        <dbReference type="ARBA" id="ARBA00023026"/>
    </source>
</evidence>
<dbReference type="SUPFAM" id="SSF55785">
    <property type="entry name" value="PYP-like sensor domain (PAS domain)"/>
    <property type="match status" value="4"/>
</dbReference>
<evidence type="ECO:0000259" key="17">
    <source>
        <dbReference type="PROSITE" id="PS50112"/>
    </source>
</evidence>
<dbReference type="PANTHER" id="PTHR41523">
    <property type="entry name" value="TWO-COMPONENT SYSTEM SENSOR PROTEIN"/>
    <property type="match status" value="1"/>
</dbReference>